<dbReference type="AlphaFoldDB" id="A0A285I9R3"/>
<dbReference type="Proteomes" id="UP000219612">
    <property type="component" value="Unassembled WGS sequence"/>
</dbReference>
<dbReference type="GO" id="GO:0016740">
    <property type="term" value="F:transferase activity"/>
    <property type="evidence" value="ECO:0007669"/>
    <property type="project" value="UniProtKB-KW"/>
</dbReference>
<keyword evidence="2" id="KW-1185">Reference proteome</keyword>
<keyword evidence="1" id="KW-0808">Transferase</keyword>
<protein>
    <submittedName>
        <fullName evidence="1">Predicted nucleotidyltransferase</fullName>
    </submittedName>
</protein>
<organism evidence="1 2">
    <name type="scientific">Paractinoplanes atraurantiacus</name>
    <dbReference type="NCBI Taxonomy" id="1036182"/>
    <lineage>
        <taxon>Bacteria</taxon>
        <taxon>Bacillati</taxon>
        <taxon>Actinomycetota</taxon>
        <taxon>Actinomycetes</taxon>
        <taxon>Micromonosporales</taxon>
        <taxon>Micromonosporaceae</taxon>
        <taxon>Paractinoplanes</taxon>
    </lineage>
</organism>
<reference evidence="1 2" key="1">
    <citation type="submission" date="2017-09" db="EMBL/GenBank/DDBJ databases">
        <authorList>
            <person name="Ehlers B."/>
            <person name="Leendertz F.H."/>
        </authorList>
    </citation>
    <scope>NUCLEOTIDE SEQUENCE [LARGE SCALE GENOMIC DNA]</scope>
    <source>
        <strain evidence="1 2">CGMCC 4.6857</strain>
    </source>
</reference>
<sequence length="146" mass="16172">MHKALKELAPSFITNNQAHHYLGFAATQERLFEKTGDLKPALYLHRVLLTGHHLMRTGELETDLNVLGNGFDFVRDLIALKRDAEHGGRRVPAYRAGRGPRQFFSAGHARGFRRFRFARPGGLGPSVGVAVVFVFGAARRTAFSAS</sequence>
<dbReference type="EMBL" id="OBDY01000007">
    <property type="protein sequence ID" value="SNY44722.1"/>
    <property type="molecule type" value="Genomic_DNA"/>
</dbReference>
<name>A0A285I9R3_9ACTN</name>
<proteinExistence type="predicted"/>
<accession>A0A285I9R3</accession>
<evidence type="ECO:0000313" key="1">
    <source>
        <dbReference type="EMBL" id="SNY44722.1"/>
    </source>
</evidence>
<evidence type="ECO:0000313" key="2">
    <source>
        <dbReference type="Proteomes" id="UP000219612"/>
    </source>
</evidence>
<dbReference type="InterPro" id="IPR018775">
    <property type="entry name" value="RlaP"/>
</dbReference>
<dbReference type="Pfam" id="PF10127">
    <property type="entry name" value="RlaP"/>
    <property type="match status" value="1"/>
</dbReference>
<gene>
    <name evidence="1" type="ORF">SAMN05421748_107112</name>
</gene>